<dbReference type="EMBL" id="PJEX01000017">
    <property type="protein sequence ID" value="TKW58912.1"/>
    <property type="molecule type" value="Genomic_DNA"/>
</dbReference>
<sequence length="78" mass="7733">MPSGSKLTGFCSSGVDGSGGGSGGGEEPTVPTSRWALGIRGTLPKTFMIGAAALELPGRGHVEHVRDDGEGEGPPAAR</sequence>
<keyword evidence="3" id="KW-1185">Reference proteome</keyword>
<feature type="compositionally biased region" description="Gly residues" evidence="1">
    <location>
        <begin position="16"/>
        <end position="26"/>
    </location>
</feature>
<gene>
    <name evidence="2" type="ORF">CTA1_646</name>
</gene>
<accession>A0A4U6XSQ9</accession>
<dbReference type="AlphaFoldDB" id="A0A4U6XSQ9"/>
<proteinExistence type="predicted"/>
<organism evidence="2 3">
    <name type="scientific">Colletotrichum tanaceti</name>
    <dbReference type="NCBI Taxonomy" id="1306861"/>
    <lineage>
        <taxon>Eukaryota</taxon>
        <taxon>Fungi</taxon>
        <taxon>Dikarya</taxon>
        <taxon>Ascomycota</taxon>
        <taxon>Pezizomycotina</taxon>
        <taxon>Sordariomycetes</taxon>
        <taxon>Hypocreomycetidae</taxon>
        <taxon>Glomerellales</taxon>
        <taxon>Glomerellaceae</taxon>
        <taxon>Colletotrichum</taxon>
        <taxon>Colletotrichum destructivum species complex</taxon>
    </lineage>
</organism>
<feature type="region of interest" description="Disordered" evidence="1">
    <location>
        <begin position="1"/>
        <end position="33"/>
    </location>
</feature>
<comment type="caution">
    <text evidence="2">The sequence shown here is derived from an EMBL/GenBank/DDBJ whole genome shotgun (WGS) entry which is preliminary data.</text>
</comment>
<reference evidence="2 3" key="1">
    <citation type="journal article" date="2019" name="PLoS ONE">
        <title>Comparative genome analysis indicates high evolutionary potential of pathogenicity genes in Colletotrichum tanaceti.</title>
        <authorList>
            <person name="Lelwala R.V."/>
            <person name="Korhonen P.K."/>
            <person name="Young N.D."/>
            <person name="Scott J.B."/>
            <person name="Ades P.A."/>
            <person name="Gasser R.B."/>
            <person name="Taylor P.W.J."/>
        </authorList>
    </citation>
    <scope>NUCLEOTIDE SEQUENCE [LARGE SCALE GENOMIC DNA]</scope>
    <source>
        <strain evidence="2">BRIP57314</strain>
    </source>
</reference>
<name>A0A4U6XSQ9_9PEZI</name>
<evidence type="ECO:0000313" key="2">
    <source>
        <dbReference type="EMBL" id="TKW58912.1"/>
    </source>
</evidence>
<dbReference type="Proteomes" id="UP000310108">
    <property type="component" value="Unassembled WGS sequence"/>
</dbReference>
<protein>
    <submittedName>
        <fullName evidence="2">Uncharacterized protein</fullName>
    </submittedName>
</protein>
<evidence type="ECO:0000313" key="3">
    <source>
        <dbReference type="Proteomes" id="UP000310108"/>
    </source>
</evidence>
<evidence type="ECO:0000256" key="1">
    <source>
        <dbReference type="SAM" id="MobiDB-lite"/>
    </source>
</evidence>